<feature type="binding site" evidence="6">
    <location>
        <position position="256"/>
    </location>
    <ligand>
        <name>ATP</name>
        <dbReference type="ChEBI" id="CHEBI:30616"/>
    </ligand>
</feature>
<feature type="coiled-coil region" evidence="7">
    <location>
        <begin position="28"/>
        <end position="55"/>
    </location>
</feature>
<comment type="subcellular location">
    <subcellularLocation>
        <location evidence="6">Cytoplasm</location>
        <location evidence="6">Cytosol</location>
    </subcellularLocation>
    <subcellularLocation>
        <location evidence="6">Mitochondrion intermembrane space</location>
    </subcellularLocation>
    <text evidence="6">Predominantly mitochondrial.</text>
</comment>
<keyword evidence="3 6" id="KW-0418">Kinase</keyword>
<accession>A0A8H3X174</accession>
<dbReference type="EC" id="2.7.4.3" evidence="6"/>
<feature type="binding site" evidence="6">
    <location>
        <begin position="66"/>
        <end position="71"/>
    </location>
    <ligand>
        <name>ATP</name>
        <dbReference type="ChEBI" id="CHEBI:30616"/>
    </ligand>
</feature>
<feature type="binding site" evidence="6">
    <location>
        <position position="87"/>
    </location>
    <ligand>
        <name>AMP</name>
        <dbReference type="ChEBI" id="CHEBI:456215"/>
    </ligand>
</feature>
<proteinExistence type="inferred from homology"/>
<dbReference type="InterPro" id="IPR006259">
    <property type="entry name" value="Adenyl_kin_sub"/>
</dbReference>
<keyword evidence="2 6" id="KW-0547">Nucleotide-binding</keyword>
<keyword evidence="10" id="KW-1185">Reference proteome</keyword>
<comment type="catalytic activity">
    <reaction evidence="6">
        <text>AMP + ATP = 2 ADP</text>
        <dbReference type="Rhea" id="RHEA:12973"/>
        <dbReference type="ChEBI" id="CHEBI:30616"/>
        <dbReference type="ChEBI" id="CHEBI:456215"/>
        <dbReference type="ChEBI" id="CHEBI:456216"/>
        <dbReference type="EC" id="2.7.4.3"/>
    </reaction>
</comment>
<sequence>MASKLNINASSGNNDNVREEFSNIRFFLKTVHERIEKLEADVKELFTRSNKEQASGIRMVLMGPPGAGKGTQSPRIKEKFCVCHLATGDMLRSQVAAKTKLGMEAKKIMDAGGLVSDEIMVGMIQNELQNNPDCKQGFILDGFPRTVPQAEKLDAMLEKDKKKLDHAVELIIDDNLLVSRITGRLIHPSSGRTYHKVFNPPKVPGKDDATGEPLIQREDDNAETLKKRLATYHRQTAPVVDYYKQKNIWSGVDASQNPEVVWASLLAIFGNSKQN</sequence>
<dbReference type="GO" id="GO:0005524">
    <property type="term" value="F:ATP binding"/>
    <property type="evidence" value="ECO:0007669"/>
    <property type="project" value="UniProtKB-KW"/>
</dbReference>
<feature type="binding site" evidence="6">
    <location>
        <begin position="113"/>
        <end position="115"/>
    </location>
    <ligand>
        <name>AMP</name>
        <dbReference type="ChEBI" id="CHEBI:456215"/>
    </ligand>
</feature>
<dbReference type="Pfam" id="PF00406">
    <property type="entry name" value="ADK"/>
    <property type="match status" value="1"/>
</dbReference>
<feature type="domain" description="Adenylate kinase active site lid" evidence="8">
    <location>
        <begin position="184"/>
        <end position="219"/>
    </location>
</feature>
<dbReference type="GO" id="GO:0046034">
    <property type="term" value="P:ATP metabolic process"/>
    <property type="evidence" value="ECO:0007669"/>
    <property type="project" value="UniProtKB-UniRule"/>
</dbReference>
<dbReference type="NCBIfam" id="TIGR01351">
    <property type="entry name" value="adk"/>
    <property type="match status" value="1"/>
</dbReference>
<dbReference type="GO" id="GO:0004017">
    <property type="term" value="F:AMP kinase activity"/>
    <property type="evidence" value="ECO:0007669"/>
    <property type="project" value="UniProtKB-UniRule"/>
</dbReference>
<organism evidence="9 10">
    <name type="scientific">Gigaspora margarita</name>
    <dbReference type="NCBI Taxonomy" id="4874"/>
    <lineage>
        <taxon>Eukaryota</taxon>
        <taxon>Fungi</taxon>
        <taxon>Fungi incertae sedis</taxon>
        <taxon>Mucoromycota</taxon>
        <taxon>Glomeromycotina</taxon>
        <taxon>Glomeromycetes</taxon>
        <taxon>Diversisporales</taxon>
        <taxon>Gigasporaceae</taxon>
        <taxon>Gigaspora</taxon>
    </lineage>
</organism>
<evidence type="ECO:0000256" key="6">
    <source>
        <dbReference type="HAMAP-Rule" id="MF_03168"/>
    </source>
</evidence>
<comment type="similarity">
    <text evidence="6">Belongs to the adenylate kinase family. AK2 subfamily.</text>
</comment>
<dbReference type="PRINTS" id="PR00094">
    <property type="entry name" value="ADENYLTKNASE"/>
</dbReference>
<protein>
    <recommendedName>
        <fullName evidence="6">Adenylate kinase</fullName>
        <ecNumber evidence="6">2.7.4.3</ecNumber>
    </recommendedName>
    <alternativeName>
        <fullName evidence="6">ATP-AMP transphosphorylase</fullName>
    </alternativeName>
    <alternativeName>
        <fullName evidence="6">ATP:AMP phosphotransferase</fullName>
    </alternativeName>
    <alternativeName>
        <fullName evidence="6">Adenylate kinase cytosolic and mitochondrial</fullName>
    </alternativeName>
    <alternativeName>
        <fullName evidence="6">Adenylate monophosphate kinase</fullName>
    </alternativeName>
</protein>
<evidence type="ECO:0000256" key="5">
    <source>
        <dbReference type="ARBA" id="ARBA00023128"/>
    </source>
</evidence>
<dbReference type="HAMAP" id="MF_00235">
    <property type="entry name" value="Adenylate_kinase_Adk"/>
    <property type="match status" value="1"/>
</dbReference>
<feature type="binding site" evidence="6">
    <location>
        <position position="228"/>
    </location>
    <ligand>
        <name>AMP</name>
        <dbReference type="ChEBI" id="CHEBI:456215"/>
    </ligand>
</feature>
<evidence type="ECO:0000256" key="1">
    <source>
        <dbReference type="ARBA" id="ARBA00022679"/>
    </source>
</evidence>
<keyword evidence="1 6" id="KW-0808">Transferase</keyword>
<reference evidence="9 10" key="1">
    <citation type="journal article" date="2019" name="Environ. Microbiol.">
        <title>At the nexus of three kingdoms: the genome of the mycorrhizal fungus Gigaspora margarita provides insights into plant, endobacterial and fungal interactions.</title>
        <authorList>
            <person name="Venice F."/>
            <person name="Ghignone S."/>
            <person name="Salvioli di Fossalunga A."/>
            <person name="Amselem J."/>
            <person name="Novero M."/>
            <person name="Xianan X."/>
            <person name="Sedzielewska Toro K."/>
            <person name="Morin E."/>
            <person name="Lipzen A."/>
            <person name="Grigoriev I.V."/>
            <person name="Henrissat B."/>
            <person name="Martin F.M."/>
            <person name="Bonfante P."/>
        </authorList>
    </citation>
    <scope>NUCLEOTIDE SEQUENCE [LARGE SCALE GENOMIC DNA]</scope>
    <source>
        <strain evidence="9 10">BEG34</strain>
    </source>
</reference>
<dbReference type="Pfam" id="PF05191">
    <property type="entry name" value="ADK_lid"/>
    <property type="match status" value="1"/>
</dbReference>
<evidence type="ECO:0000256" key="2">
    <source>
        <dbReference type="ARBA" id="ARBA00022741"/>
    </source>
</evidence>
<dbReference type="AlphaFoldDB" id="A0A8H3X174"/>
<feature type="binding site" evidence="6">
    <location>
        <position position="217"/>
    </location>
    <ligand>
        <name>AMP</name>
        <dbReference type="ChEBI" id="CHEBI:456215"/>
    </ligand>
</feature>
<feature type="binding site" evidence="6">
    <location>
        <begin position="193"/>
        <end position="194"/>
    </location>
    <ligand>
        <name>ATP</name>
        <dbReference type="ChEBI" id="CHEBI:30616"/>
    </ligand>
</feature>
<dbReference type="InterPro" id="IPR000850">
    <property type="entry name" value="Adenylat/UMP-CMP_kin"/>
</dbReference>
<dbReference type="EMBL" id="WTPW01002230">
    <property type="protein sequence ID" value="KAF0391071.1"/>
    <property type="molecule type" value="Genomic_DNA"/>
</dbReference>
<dbReference type="NCBIfam" id="NF001380">
    <property type="entry name" value="PRK00279.1-2"/>
    <property type="match status" value="1"/>
</dbReference>
<dbReference type="InterPro" id="IPR007862">
    <property type="entry name" value="Adenylate_kinase_lid-dom"/>
</dbReference>
<evidence type="ECO:0000256" key="4">
    <source>
        <dbReference type="ARBA" id="ARBA00022840"/>
    </source>
</evidence>
<evidence type="ECO:0000259" key="8">
    <source>
        <dbReference type="Pfam" id="PF05191"/>
    </source>
</evidence>
<evidence type="ECO:0000256" key="3">
    <source>
        <dbReference type="ARBA" id="ARBA00022777"/>
    </source>
</evidence>
<comment type="domain">
    <text evidence="6">Consists of three domains, a large central CORE domain and two small peripheral domains, NMPbind and LID, which undergo movements during catalysis. The LID domain closes over the site of phosphoryl transfer upon ATP binding. Assembling and dissambling the active center during each catalytic cycle provides an effective means to prevent ATP hydrolysis.</text>
</comment>
<name>A0A8H3X174_GIGMA</name>
<dbReference type="Gene3D" id="3.40.50.300">
    <property type="entry name" value="P-loop containing nucleotide triphosphate hydrolases"/>
    <property type="match status" value="1"/>
</dbReference>
<dbReference type="GO" id="GO:0006172">
    <property type="term" value="P:ADP biosynthetic process"/>
    <property type="evidence" value="ECO:0007669"/>
    <property type="project" value="UniProtKB-UniRule"/>
</dbReference>
<dbReference type="InterPro" id="IPR027417">
    <property type="entry name" value="P-loop_NTPase"/>
</dbReference>
<dbReference type="InterPro" id="IPR028587">
    <property type="entry name" value="AK2"/>
</dbReference>
<dbReference type="NCBIfam" id="NF001381">
    <property type="entry name" value="PRK00279.1-3"/>
    <property type="match status" value="1"/>
</dbReference>
<dbReference type="OrthoDB" id="439792at2759"/>
<evidence type="ECO:0000256" key="7">
    <source>
        <dbReference type="SAM" id="Coils"/>
    </source>
</evidence>
<comment type="subunit">
    <text evidence="6">Monomer.</text>
</comment>
<feature type="binding site" evidence="6">
    <location>
        <position position="149"/>
    </location>
    <ligand>
        <name>AMP</name>
        <dbReference type="ChEBI" id="CHEBI:456215"/>
    </ligand>
</feature>
<keyword evidence="5 6" id="KW-0496">Mitochondrion</keyword>
<feature type="region of interest" description="LID" evidence="6">
    <location>
        <begin position="183"/>
        <end position="220"/>
    </location>
</feature>
<dbReference type="FunFam" id="3.40.50.300:FF:000106">
    <property type="entry name" value="Adenylate kinase mitochondrial"/>
    <property type="match status" value="1"/>
</dbReference>
<dbReference type="GO" id="GO:0005829">
    <property type="term" value="C:cytosol"/>
    <property type="evidence" value="ECO:0007669"/>
    <property type="project" value="UniProtKB-SubCell"/>
</dbReference>
<dbReference type="CDD" id="cd01428">
    <property type="entry name" value="ADK"/>
    <property type="match status" value="1"/>
</dbReference>
<keyword evidence="4 6" id="KW-0067">ATP-binding</keyword>
<dbReference type="GO" id="GO:0005758">
    <property type="term" value="C:mitochondrial intermembrane space"/>
    <property type="evidence" value="ECO:0007669"/>
    <property type="project" value="UniProtKB-SubCell"/>
</dbReference>
<dbReference type="InterPro" id="IPR033690">
    <property type="entry name" value="Adenylat_kinase_CS"/>
</dbReference>
<comment type="function">
    <text evidence="6">Catalyzes the reversible transfer of the terminal phosphate group between ATP and AMP. Plays an important role in cellular energy homeostasis and in adenine nucleotide metabolism. Adenylate kinase activity is critical for regulation of the phosphate utilization and the AMP de novo biosynthesis pathways.</text>
</comment>
<dbReference type="GO" id="GO:0046033">
    <property type="term" value="P:AMP metabolic process"/>
    <property type="evidence" value="ECO:0007669"/>
    <property type="project" value="UniProtKB-UniRule"/>
</dbReference>
<gene>
    <name evidence="6" type="primary">ADK1</name>
    <name evidence="9" type="ORF">F8M41_010790</name>
</gene>
<feature type="binding site" evidence="6">
    <location>
        <position position="92"/>
    </location>
    <ligand>
        <name>AMP</name>
        <dbReference type="ChEBI" id="CHEBI:456215"/>
    </ligand>
</feature>
<dbReference type="HAMAP" id="MF_03168">
    <property type="entry name" value="Adenylate_kinase_AK2"/>
    <property type="match status" value="1"/>
</dbReference>
<dbReference type="SUPFAM" id="SSF52540">
    <property type="entry name" value="P-loop containing nucleoside triphosphate hydrolases"/>
    <property type="match status" value="1"/>
</dbReference>
<dbReference type="PANTHER" id="PTHR23359">
    <property type="entry name" value="NUCLEOTIDE KINASE"/>
    <property type="match status" value="1"/>
</dbReference>
<dbReference type="NCBIfam" id="NF011100">
    <property type="entry name" value="PRK14527.1"/>
    <property type="match status" value="1"/>
</dbReference>
<dbReference type="Proteomes" id="UP000439903">
    <property type="component" value="Unassembled WGS sequence"/>
</dbReference>
<comment type="caution">
    <text evidence="9">The sequence shown here is derived from an EMBL/GenBank/DDBJ whole genome shotgun (WGS) entry which is preliminary data.</text>
</comment>
<keyword evidence="7" id="KW-0175">Coiled coil</keyword>
<keyword evidence="6" id="KW-0963">Cytoplasm</keyword>
<evidence type="ECO:0000313" key="9">
    <source>
        <dbReference type="EMBL" id="KAF0391071.1"/>
    </source>
</evidence>
<evidence type="ECO:0000313" key="10">
    <source>
        <dbReference type="Proteomes" id="UP000439903"/>
    </source>
</evidence>
<feature type="region of interest" description="NMPbind" evidence="6">
    <location>
        <begin position="86"/>
        <end position="115"/>
    </location>
</feature>
<feature type="binding site" evidence="6">
    <location>
        <begin position="142"/>
        <end position="145"/>
    </location>
    <ligand>
        <name>AMP</name>
        <dbReference type="ChEBI" id="CHEBI:456215"/>
    </ligand>
</feature>
<feature type="binding site" evidence="6">
    <location>
        <position position="184"/>
    </location>
    <ligand>
        <name>ATP</name>
        <dbReference type="ChEBI" id="CHEBI:30616"/>
    </ligand>
</feature>
<dbReference type="PROSITE" id="PS00113">
    <property type="entry name" value="ADENYLATE_KINASE"/>
    <property type="match status" value="1"/>
</dbReference>